<accession>A0ABY5KVA1</accession>
<sequence length="155" mass="16445">MRIYLPATLDELDETADGAPVVLAPRRAHAVTAALRAALPEEDDEELEYAAQLAAADDALLLVAGRPHAPQLRLVLSADVPETAVAPVGDDDVAPSLVELRAPVPLNDVVCGHVDEGEAAEDLALAVTGDEAAIERLTERDLLWYDVTELGDIPR</sequence>
<name>A0ABY5KVA1_9CELL</name>
<protein>
    <submittedName>
        <fullName evidence="1">Uncharacterized protein</fullName>
    </submittedName>
</protein>
<dbReference type="InterPro" id="IPR054206">
    <property type="entry name" value="DUF6912"/>
</dbReference>
<dbReference type="EMBL" id="CP101988">
    <property type="protein sequence ID" value="UUI74461.1"/>
    <property type="molecule type" value="Genomic_DNA"/>
</dbReference>
<proteinExistence type="predicted"/>
<organism evidence="1 2">
    <name type="scientific">Cellulomonas chengniuliangii</name>
    <dbReference type="NCBI Taxonomy" id="2968084"/>
    <lineage>
        <taxon>Bacteria</taxon>
        <taxon>Bacillati</taxon>
        <taxon>Actinomycetota</taxon>
        <taxon>Actinomycetes</taxon>
        <taxon>Micrococcales</taxon>
        <taxon>Cellulomonadaceae</taxon>
        <taxon>Cellulomonas</taxon>
    </lineage>
</organism>
<gene>
    <name evidence="1" type="ORF">NP064_11710</name>
</gene>
<keyword evidence="2" id="KW-1185">Reference proteome</keyword>
<reference evidence="1 2" key="1">
    <citation type="submission" date="2022-07" db="EMBL/GenBank/DDBJ databases">
        <title>Novel species in genus cellulomonas.</title>
        <authorList>
            <person name="Ye L."/>
        </authorList>
    </citation>
    <scope>NUCLEOTIDE SEQUENCE [LARGE SCALE GENOMIC DNA]</scope>
    <source>
        <strain evidence="2">zg-Y338</strain>
    </source>
</reference>
<evidence type="ECO:0000313" key="1">
    <source>
        <dbReference type="EMBL" id="UUI74461.1"/>
    </source>
</evidence>
<dbReference type="Proteomes" id="UP001316189">
    <property type="component" value="Chromosome"/>
</dbReference>
<dbReference type="RefSeq" id="WP_227569480.1">
    <property type="nucleotide sequence ID" value="NZ_CP101988.1"/>
</dbReference>
<evidence type="ECO:0000313" key="2">
    <source>
        <dbReference type="Proteomes" id="UP001316189"/>
    </source>
</evidence>
<dbReference type="Pfam" id="PF21853">
    <property type="entry name" value="DUF6912"/>
    <property type="match status" value="1"/>
</dbReference>